<organism evidence="2 3">
    <name type="scientific">Okeania hirsuta</name>
    <dbReference type="NCBI Taxonomy" id="1458930"/>
    <lineage>
        <taxon>Bacteria</taxon>
        <taxon>Bacillati</taxon>
        <taxon>Cyanobacteriota</taxon>
        <taxon>Cyanophyceae</taxon>
        <taxon>Oscillatoriophycideae</taxon>
        <taxon>Oscillatoriales</taxon>
        <taxon>Microcoleaceae</taxon>
        <taxon>Okeania</taxon>
    </lineage>
</organism>
<sequence>MKAVVTKSNKIGTYSSRVAVRKTGSFNIKTKTETVQGIGYKYCQHLHKSDGYTYRFGELIKQKTTNLFNKIIDISPSPVQLNIFDTSELSISEVQPKEKKSRKKFSGTNGEQLNLF</sequence>
<dbReference type="Proteomes" id="UP000269154">
    <property type="component" value="Unassembled WGS sequence"/>
</dbReference>
<dbReference type="EMBL" id="RCBY01000140">
    <property type="protein sequence ID" value="RQH33766.1"/>
    <property type="molecule type" value="Genomic_DNA"/>
</dbReference>
<reference evidence="2 3" key="1">
    <citation type="journal article" date="2018" name="ACS Chem. Biol.">
        <title>Ketoreductase domain dysfunction expands chemodiversity: malyngamide biosynthesis in the cyanobacterium Okeania hirsuta.</title>
        <authorList>
            <person name="Moss N.A."/>
            <person name="Leao T."/>
            <person name="Rankin M."/>
            <person name="McCullough T.M."/>
            <person name="Qu P."/>
            <person name="Korobeynikov A."/>
            <person name="Smith J.L."/>
            <person name="Gerwick L."/>
            <person name="Gerwick W.H."/>
        </authorList>
    </citation>
    <scope>NUCLEOTIDE SEQUENCE [LARGE SCALE GENOMIC DNA]</scope>
    <source>
        <strain evidence="2 3">PAB10Feb10-1</strain>
    </source>
</reference>
<comment type="caution">
    <text evidence="2">The sequence shown here is derived from an EMBL/GenBank/DDBJ whole genome shotgun (WGS) entry which is preliminary data.</text>
</comment>
<keyword evidence="3" id="KW-1185">Reference proteome</keyword>
<dbReference type="AlphaFoldDB" id="A0A3N6RJA9"/>
<evidence type="ECO:0000256" key="1">
    <source>
        <dbReference type="SAM" id="MobiDB-lite"/>
    </source>
</evidence>
<feature type="compositionally biased region" description="Polar residues" evidence="1">
    <location>
        <begin position="106"/>
        <end position="116"/>
    </location>
</feature>
<gene>
    <name evidence="2" type="ORF">D5R40_21230</name>
</gene>
<name>A0A3N6RJA9_9CYAN</name>
<feature type="region of interest" description="Disordered" evidence="1">
    <location>
        <begin position="95"/>
        <end position="116"/>
    </location>
</feature>
<accession>A0A3N6RJA9</accession>
<proteinExistence type="predicted"/>
<protein>
    <submittedName>
        <fullName evidence="2">Uncharacterized protein</fullName>
    </submittedName>
</protein>
<evidence type="ECO:0000313" key="3">
    <source>
        <dbReference type="Proteomes" id="UP000269154"/>
    </source>
</evidence>
<evidence type="ECO:0000313" key="2">
    <source>
        <dbReference type="EMBL" id="RQH33766.1"/>
    </source>
</evidence>